<sequence>MGIKILHDHSRSLEFHDKMNFPKCNQRKKFHTS</sequence>
<reference evidence="1" key="1">
    <citation type="submission" date="2014-05" db="EMBL/GenBank/DDBJ databases">
        <authorList>
            <person name="Chronopoulou M."/>
        </authorList>
    </citation>
    <scope>NUCLEOTIDE SEQUENCE</scope>
    <source>
        <tissue evidence="1">Whole organism</tissue>
    </source>
</reference>
<dbReference type="AlphaFoldDB" id="A0A0K2UJC3"/>
<evidence type="ECO:0000313" key="1">
    <source>
        <dbReference type="EMBL" id="CDW38369.1"/>
    </source>
</evidence>
<dbReference type="EMBL" id="HACA01021008">
    <property type="protein sequence ID" value="CDW38369.1"/>
    <property type="molecule type" value="Transcribed_RNA"/>
</dbReference>
<organism evidence="1">
    <name type="scientific">Lepeophtheirus salmonis</name>
    <name type="common">Salmon louse</name>
    <name type="synonym">Caligus salmonis</name>
    <dbReference type="NCBI Taxonomy" id="72036"/>
    <lineage>
        <taxon>Eukaryota</taxon>
        <taxon>Metazoa</taxon>
        <taxon>Ecdysozoa</taxon>
        <taxon>Arthropoda</taxon>
        <taxon>Crustacea</taxon>
        <taxon>Multicrustacea</taxon>
        <taxon>Hexanauplia</taxon>
        <taxon>Copepoda</taxon>
        <taxon>Siphonostomatoida</taxon>
        <taxon>Caligidae</taxon>
        <taxon>Lepeophtheirus</taxon>
    </lineage>
</organism>
<name>A0A0K2UJC3_LEPSM</name>
<protein>
    <submittedName>
        <fullName evidence="1">Uncharacterized protein</fullName>
    </submittedName>
</protein>
<proteinExistence type="predicted"/>
<accession>A0A0K2UJC3</accession>